<protein>
    <submittedName>
        <fullName evidence="1">Uncharacterized protein</fullName>
    </submittedName>
</protein>
<dbReference type="OrthoDB" id="9997453at2"/>
<dbReference type="RefSeq" id="WP_129303335.1">
    <property type="nucleotide sequence ID" value="NZ_QZFR01000075.1"/>
</dbReference>
<accession>A0A4V1PSA7</accession>
<evidence type="ECO:0000313" key="1">
    <source>
        <dbReference type="EMBL" id="RXV70434.1"/>
    </source>
</evidence>
<dbReference type="EMBL" id="QZFR01000075">
    <property type="protein sequence ID" value="RXV70434.1"/>
    <property type="molecule type" value="Genomic_DNA"/>
</dbReference>
<sequence length="212" mass="23635">MKKIVIVLLSVINVVALILAYKSYKDLSVVEANRSSIAINNAATKYYTNKRKNLTVADYEQKLQKQVKNLNLDNIENEIRQKYVQGFTDAYSANTEEKFDAMADKLSDSLGEVLASKVLSNTAPTESQAGKIPMSEKLNSVNISFGKYDLSSEEIPIMITVDYKVPESLLQSTDSTDSVKTNNDLTKKAIYMLAYNVKSGKQTSLTYDQLAF</sequence>
<reference evidence="1 2" key="1">
    <citation type="submission" date="2018-09" db="EMBL/GenBank/DDBJ databases">
        <title>Murine metabolic-syndrome-specific gut microbial biobank.</title>
        <authorList>
            <person name="Liu C."/>
        </authorList>
    </citation>
    <scope>NUCLEOTIDE SEQUENCE [LARGE SCALE GENOMIC DNA]</scope>
    <source>
        <strain evidence="1 2">C-30</strain>
    </source>
</reference>
<organism evidence="1 2">
    <name type="scientific">Ligilactobacillus murinus</name>
    <dbReference type="NCBI Taxonomy" id="1622"/>
    <lineage>
        <taxon>Bacteria</taxon>
        <taxon>Bacillati</taxon>
        <taxon>Bacillota</taxon>
        <taxon>Bacilli</taxon>
        <taxon>Lactobacillales</taxon>
        <taxon>Lactobacillaceae</taxon>
        <taxon>Ligilactobacillus</taxon>
    </lineage>
</organism>
<name>A0A4V1PSA7_9LACO</name>
<dbReference type="Proteomes" id="UP000289316">
    <property type="component" value="Unassembled WGS sequence"/>
</dbReference>
<dbReference type="AlphaFoldDB" id="A0A4V1PSA7"/>
<proteinExistence type="predicted"/>
<comment type="caution">
    <text evidence="1">The sequence shown here is derived from an EMBL/GenBank/DDBJ whole genome shotgun (WGS) entry which is preliminary data.</text>
</comment>
<gene>
    <name evidence="1" type="ORF">D6C19_08990</name>
</gene>
<evidence type="ECO:0000313" key="2">
    <source>
        <dbReference type="Proteomes" id="UP000289316"/>
    </source>
</evidence>